<keyword evidence="4" id="KW-1185">Reference proteome</keyword>
<keyword evidence="2" id="KW-0812">Transmembrane</keyword>
<protein>
    <submittedName>
        <fullName evidence="3">DUF4190 domain-containing protein</fullName>
    </submittedName>
</protein>
<proteinExistence type="predicted"/>
<evidence type="ECO:0000256" key="1">
    <source>
        <dbReference type="SAM" id="MobiDB-lite"/>
    </source>
</evidence>
<feature type="transmembrane region" description="Helical" evidence="2">
    <location>
        <begin position="54"/>
        <end position="81"/>
    </location>
</feature>
<dbReference type="OrthoDB" id="3628931at2"/>
<evidence type="ECO:0000313" key="4">
    <source>
        <dbReference type="Proteomes" id="UP000293342"/>
    </source>
</evidence>
<organism evidence="3 4">
    <name type="scientific">Kribbella capetownensis</name>
    <dbReference type="NCBI Taxonomy" id="1572659"/>
    <lineage>
        <taxon>Bacteria</taxon>
        <taxon>Bacillati</taxon>
        <taxon>Actinomycetota</taxon>
        <taxon>Actinomycetes</taxon>
        <taxon>Propionibacteriales</taxon>
        <taxon>Kribbellaceae</taxon>
        <taxon>Kribbella</taxon>
    </lineage>
</organism>
<keyword evidence="2" id="KW-0472">Membrane</keyword>
<dbReference type="RefSeq" id="WP_131516220.1">
    <property type="nucleotide sequence ID" value="NZ_SJKD01000006.1"/>
</dbReference>
<gene>
    <name evidence="3" type="ORF">E0H75_25705</name>
</gene>
<evidence type="ECO:0000313" key="3">
    <source>
        <dbReference type="EMBL" id="TCC46473.1"/>
    </source>
</evidence>
<name>A0A4R0JHI4_9ACTN</name>
<reference evidence="3 4" key="1">
    <citation type="submission" date="2019-02" db="EMBL/GenBank/DDBJ databases">
        <title>Kribbella capetownensis sp. nov. and Kribbella speibonae sp. nov., isolated from soil.</title>
        <authorList>
            <person name="Curtis S.M."/>
            <person name="Norton I."/>
            <person name="Everest G.J."/>
            <person name="Meyers P.R."/>
        </authorList>
    </citation>
    <scope>NUCLEOTIDE SEQUENCE [LARGE SCALE GENOMIC DNA]</scope>
    <source>
        <strain evidence="3 4">YM53</strain>
    </source>
</reference>
<dbReference type="Proteomes" id="UP000293342">
    <property type="component" value="Unassembled WGS sequence"/>
</dbReference>
<dbReference type="AlphaFoldDB" id="A0A4R0JHI4"/>
<comment type="caution">
    <text evidence="3">The sequence shown here is derived from an EMBL/GenBank/DDBJ whole genome shotgun (WGS) entry which is preliminary data.</text>
</comment>
<accession>A0A4R0JHI4</accession>
<keyword evidence="2" id="KW-1133">Transmembrane helix</keyword>
<feature type="transmembrane region" description="Helical" evidence="2">
    <location>
        <begin position="93"/>
        <end position="112"/>
    </location>
</feature>
<sequence length="234" mass="24908">MSYPQEPKFPEYAARPQTGGAKRDRGARRKRGGDGPLPNMRPIEGLPPGGSSTLAMVALVFGCLGAVLISIPMAIASLVRIAGRNQTGKGKAIAALAVSGLWIVGLVVWVGATDSDESDRDLAAGQVTTSQATRPQELKVGDCVAKLEEGAVRQVTVTPCDQPNGGRVFALFVLPAGPWPGQEPVRQQVRNGCWDRWSASREQAEQPSNIFVLGPTEQTWRLGDRGVTCLLTPQ</sequence>
<feature type="region of interest" description="Disordered" evidence="1">
    <location>
        <begin position="1"/>
        <end position="46"/>
    </location>
</feature>
<dbReference type="EMBL" id="SJKD01000006">
    <property type="protein sequence ID" value="TCC46473.1"/>
    <property type="molecule type" value="Genomic_DNA"/>
</dbReference>
<evidence type="ECO:0000256" key="2">
    <source>
        <dbReference type="SAM" id="Phobius"/>
    </source>
</evidence>